<sequence>MDSDLSPFEVLIKSDPVLRNMYHKVDSHAQSAATKTYIKVVFAKLAATHQVELKHATIKDLLDELIRLRLEDVSHEEPIVDADEEMTDIASAHVPKPDAPTSNSIELIQACIVFLQTMVKVDDKVPANALDILYRCVASGIRKPARVRSVEEVIVVFYAVASDSFYAAKTGPHSTVLNLNNSTNIRVEVVTYLNLLGGHTALSGTIIRTNDVTLDDFLLALQAAHSWSSSRFPQHMGCLN</sequence>
<organism evidence="1 2">
    <name type="scientific">Aureobasidium subglaciale (strain EXF-2481)</name>
    <name type="common">Aureobasidium pullulans var. subglaciale</name>
    <dbReference type="NCBI Taxonomy" id="1043005"/>
    <lineage>
        <taxon>Eukaryota</taxon>
        <taxon>Fungi</taxon>
        <taxon>Dikarya</taxon>
        <taxon>Ascomycota</taxon>
        <taxon>Pezizomycotina</taxon>
        <taxon>Dothideomycetes</taxon>
        <taxon>Dothideomycetidae</taxon>
        <taxon>Dothideales</taxon>
        <taxon>Saccotheciaceae</taxon>
        <taxon>Aureobasidium</taxon>
    </lineage>
</organism>
<evidence type="ECO:0000313" key="2">
    <source>
        <dbReference type="Proteomes" id="UP000030641"/>
    </source>
</evidence>
<gene>
    <name evidence="1" type="ORF">AUEXF2481DRAFT_44518</name>
</gene>
<dbReference type="GeneID" id="25367700"/>
<dbReference type="InParanoid" id="A0A074YVP2"/>
<protein>
    <submittedName>
        <fullName evidence="1">Uncharacterized protein</fullName>
    </submittedName>
</protein>
<reference evidence="1 2" key="1">
    <citation type="journal article" date="2014" name="BMC Genomics">
        <title>Genome sequencing of four Aureobasidium pullulans varieties: biotechnological potential, stress tolerance, and description of new species.</title>
        <authorList>
            <person name="Gostin Ar C."/>
            <person name="Ohm R.A."/>
            <person name="Kogej T."/>
            <person name="Sonjak S."/>
            <person name="Turk M."/>
            <person name="Zajc J."/>
            <person name="Zalar P."/>
            <person name="Grube M."/>
            <person name="Sun H."/>
            <person name="Han J."/>
            <person name="Sharma A."/>
            <person name="Chiniquy J."/>
            <person name="Ngan C.Y."/>
            <person name="Lipzen A."/>
            <person name="Barry K."/>
            <person name="Grigoriev I.V."/>
            <person name="Gunde-Cimerman N."/>
        </authorList>
    </citation>
    <scope>NUCLEOTIDE SEQUENCE [LARGE SCALE GENOMIC DNA]</scope>
    <source>
        <strain evidence="1 2">EXF-2481</strain>
    </source>
</reference>
<evidence type="ECO:0000313" key="1">
    <source>
        <dbReference type="EMBL" id="KEQ90951.1"/>
    </source>
</evidence>
<dbReference type="AlphaFoldDB" id="A0A074YVP2"/>
<keyword evidence="2" id="KW-1185">Reference proteome</keyword>
<name>A0A074YVP2_AURSE</name>
<dbReference type="OrthoDB" id="10374721at2759"/>
<accession>A0A074YVP2</accession>
<proteinExistence type="predicted"/>
<dbReference type="EMBL" id="KL584783">
    <property type="protein sequence ID" value="KEQ90951.1"/>
    <property type="molecule type" value="Genomic_DNA"/>
</dbReference>
<dbReference type="RefSeq" id="XP_013339462.1">
    <property type="nucleotide sequence ID" value="XM_013484008.1"/>
</dbReference>
<dbReference type="HOGENOM" id="CLU_1156181_0_0_1"/>
<dbReference type="Proteomes" id="UP000030641">
    <property type="component" value="Unassembled WGS sequence"/>
</dbReference>